<dbReference type="GO" id="GO:0000160">
    <property type="term" value="P:phosphorelay signal transduction system"/>
    <property type="evidence" value="ECO:0007669"/>
    <property type="project" value="InterPro"/>
</dbReference>
<evidence type="ECO:0000259" key="2">
    <source>
        <dbReference type="PROSITE" id="PS50110"/>
    </source>
</evidence>
<protein>
    <submittedName>
        <fullName evidence="3">Response regulator</fullName>
    </submittedName>
</protein>
<feature type="modified residue" description="4-aspartylphosphate" evidence="1">
    <location>
        <position position="54"/>
    </location>
</feature>
<dbReference type="PANTHER" id="PTHR43228">
    <property type="entry name" value="TWO-COMPONENT RESPONSE REGULATOR"/>
    <property type="match status" value="1"/>
</dbReference>
<dbReference type="PANTHER" id="PTHR43228:SF1">
    <property type="entry name" value="TWO-COMPONENT RESPONSE REGULATOR ARR22"/>
    <property type="match status" value="1"/>
</dbReference>
<sequence>MTKKIMVVDDTAFMRSVLKNMIVEEFAYTVIEASTGQEAFEKYKLERPDLITMDITMPEVDGIAALKLIKNFDPQAKVMMCSAMGQKAMVIEALQFGAVDFIVKPFQKDKIVNTIRNQMSK</sequence>
<keyword evidence="1" id="KW-0597">Phosphoprotein</keyword>
<dbReference type="RefSeq" id="WP_122924080.1">
    <property type="nucleotide sequence ID" value="NZ_RHHU01000009.1"/>
</dbReference>
<dbReference type="Proteomes" id="UP000269573">
    <property type="component" value="Unassembled WGS sequence"/>
</dbReference>
<gene>
    <name evidence="3" type="ORF">EDM59_13480</name>
</gene>
<proteinExistence type="predicted"/>
<dbReference type="InterPro" id="IPR001789">
    <property type="entry name" value="Sig_transdc_resp-reg_receiver"/>
</dbReference>
<evidence type="ECO:0000313" key="3">
    <source>
        <dbReference type="EMBL" id="RNB84810.1"/>
    </source>
</evidence>
<dbReference type="InterPro" id="IPR011006">
    <property type="entry name" value="CheY-like_superfamily"/>
</dbReference>
<dbReference type="SMART" id="SM00448">
    <property type="entry name" value="REC"/>
    <property type="match status" value="1"/>
</dbReference>
<organism evidence="3 4">
    <name type="scientific">Brevibacillus nitrificans</name>
    <dbReference type="NCBI Taxonomy" id="651560"/>
    <lineage>
        <taxon>Bacteria</taxon>
        <taxon>Bacillati</taxon>
        <taxon>Bacillota</taxon>
        <taxon>Bacilli</taxon>
        <taxon>Bacillales</taxon>
        <taxon>Paenibacillaceae</taxon>
        <taxon>Brevibacillus</taxon>
    </lineage>
</organism>
<reference evidence="3 4" key="1">
    <citation type="submission" date="2018-10" db="EMBL/GenBank/DDBJ databases">
        <title>Phylogenomics of Brevibacillus.</title>
        <authorList>
            <person name="Dunlap C."/>
        </authorList>
    </citation>
    <scope>NUCLEOTIDE SEQUENCE [LARGE SCALE GENOMIC DNA]</scope>
    <source>
        <strain evidence="3 4">JCM 15774</strain>
    </source>
</reference>
<comment type="caution">
    <text evidence="3">The sequence shown here is derived from an EMBL/GenBank/DDBJ whole genome shotgun (WGS) entry which is preliminary data.</text>
</comment>
<name>A0A3M8D9J0_9BACL</name>
<evidence type="ECO:0000256" key="1">
    <source>
        <dbReference type="PROSITE-ProRule" id="PRU00169"/>
    </source>
</evidence>
<keyword evidence="4" id="KW-1185">Reference proteome</keyword>
<accession>A0A3M8D9J0</accession>
<dbReference type="Pfam" id="PF00072">
    <property type="entry name" value="Response_reg"/>
    <property type="match status" value="1"/>
</dbReference>
<dbReference type="EMBL" id="RHHU01000009">
    <property type="protein sequence ID" value="RNB84810.1"/>
    <property type="molecule type" value="Genomic_DNA"/>
</dbReference>
<dbReference type="AlphaFoldDB" id="A0A3M8D9J0"/>
<evidence type="ECO:0000313" key="4">
    <source>
        <dbReference type="Proteomes" id="UP000269573"/>
    </source>
</evidence>
<feature type="domain" description="Response regulatory" evidence="2">
    <location>
        <begin position="4"/>
        <end position="119"/>
    </location>
</feature>
<dbReference type="InterPro" id="IPR052048">
    <property type="entry name" value="ST_Response_Regulator"/>
</dbReference>
<dbReference type="Gene3D" id="3.40.50.2300">
    <property type="match status" value="1"/>
</dbReference>
<dbReference type="PROSITE" id="PS50110">
    <property type="entry name" value="RESPONSE_REGULATORY"/>
    <property type="match status" value="1"/>
</dbReference>
<dbReference type="SUPFAM" id="SSF52172">
    <property type="entry name" value="CheY-like"/>
    <property type="match status" value="1"/>
</dbReference>